<protein>
    <submittedName>
        <fullName evidence="10">MFS transporter</fullName>
    </submittedName>
</protein>
<keyword evidence="2" id="KW-0813">Transport</keyword>
<feature type="transmembrane region" description="Helical" evidence="8">
    <location>
        <begin position="76"/>
        <end position="94"/>
    </location>
</feature>
<feature type="transmembrane region" description="Helical" evidence="8">
    <location>
        <begin position="220"/>
        <end position="246"/>
    </location>
</feature>
<evidence type="ECO:0000313" key="11">
    <source>
        <dbReference type="Proteomes" id="UP001139721"/>
    </source>
</evidence>
<dbReference type="InterPro" id="IPR051084">
    <property type="entry name" value="H+-coupled_symporters"/>
</dbReference>
<evidence type="ECO:0000259" key="9">
    <source>
        <dbReference type="PROSITE" id="PS50850"/>
    </source>
</evidence>
<dbReference type="InterPro" id="IPR036259">
    <property type="entry name" value="MFS_trans_sf"/>
</dbReference>
<dbReference type="Pfam" id="PF07690">
    <property type="entry name" value="MFS_1"/>
    <property type="match status" value="1"/>
</dbReference>
<feature type="transmembrane region" description="Helical" evidence="8">
    <location>
        <begin position="137"/>
        <end position="162"/>
    </location>
</feature>
<feature type="transmembrane region" description="Helical" evidence="8">
    <location>
        <begin position="174"/>
        <end position="193"/>
    </location>
</feature>
<name>A0A9X2D382_9GAMM</name>
<feature type="transmembrane region" description="Helical" evidence="8">
    <location>
        <begin position="291"/>
        <end position="310"/>
    </location>
</feature>
<dbReference type="SUPFAM" id="SSF103473">
    <property type="entry name" value="MFS general substrate transporter"/>
    <property type="match status" value="1"/>
</dbReference>
<evidence type="ECO:0000256" key="6">
    <source>
        <dbReference type="ARBA" id="ARBA00022989"/>
    </source>
</evidence>
<dbReference type="PANTHER" id="PTHR43528:SF1">
    <property type="entry name" value="ALPHA-KETOGLUTARATE PERMEASE"/>
    <property type="match status" value="1"/>
</dbReference>
<comment type="subcellular location">
    <subcellularLocation>
        <location evidence="1">Cell membrane</location>
        <topology evidence="1">Multi-pass membrane protein</topology>
    </subcellularLocation>
</comment>
<keyword evidence="4 8" id="KW-0812">Transmembrane</keyword>
<feature type="transmembrane region" description="Helical" evidence="8">
    <location>
        <begin position="316"/>
        <end position="338"/>
    </location>
</feature>
<evidence type="ECO:0000256" key="3">
    <source>
        <dbReference type="ARBA" id="ARBA00022475"/>
    </source>
</evidence>
<evidence type="ECO:0000256" key="5">
    <source>
        <dbReference type="ARBA" id="ARBA00022847"/>
    </source>
</evidence>
<organism evidence="10 11">
    <name type="scientific">Legionella maioricensis</name>
    <dbReference type="NCBI Taxonomy" id="2896528"/>
    <lineage>
        <taxon>Bacteria</taxon>
        <taxon>Pseudomonadati</taxon>
        <taxon>Pseudomonadota</taxon>
        <taxon>Gammaproteobacteria</taxon>
        <taxon>Legionellales</taxon>
        <taxon>Legionellaceae</taxon>
        <taxon>Legionella</taxon>
    </lineage>
</organism>
<keyword evidence="7 8" id="KW-0472">Membrane</keyword>
<accession>A0A9X2D382</accession>
<keyword evidence="3" id="KW-1003">Cell membrane</keyword>
<feature type="transmembrane region" description="Helical" evidence="8">
    <location>
        <begin position="378"/>
        <end position="395"/>
    </location>
</feature>
<feature type="domain" description="Major facilitator superfamily (MFS) profile" evidence="9">
    <location>
        <begin position="4"/>
        <end position="409"/>
    </location>
</feature>
<dbReference type="Proteomes" id="UP001139721">
    <property type="component" value="Unassembled WGS sequence"/>
</dbReference>
<sequence length="409" mass="45071">MKSVLFSAFLGTLIEVYDFSVFPFFIPILSEVFFSSYEKSNALNFTILAYVVSYFVKPISAIVCGYLMDYLGRRRVFIFTTVLMTVATSSIALMPSSLMSWGYGTLLIICRVLQGVAISGEFSTAIIMAVEEGKKRSALVGCIAFIGGATGLLLANLSVLIVLHSIPHEQMIHFGWRIPFLIGAIGCISLLYIRSGLKHDFVDSKKPYTFKSLFKANKRALWLVFIVSSLSASAFYITFVFLPTLLSTLLALHTHQDAILMTLAALILYVVALPLGGILADRIGILRQIKIAITLYLLFSYMTFNAIPALGLLGGMVILVLFSIIQALLNSALPVFIVEQFEFNQRGKALGVSYNISLALFGGLLPFIIATYNNHLNPGIPITICAVLCLIFINFKEVKHGYLRSKFAD</sequence>
<dbReference type="InterPro" id="IPR020846">
    <property type="entry name" value="MFS_dom"/>
</dbReference>
<feature type="transmembrane region" description="Helical" evidence="8">
    <location>
        <begin position="258"/>
        <end position="279"/>
    </location>
</feature>
<dbReference type="InterPro" id="IPR011701">
    <property type="entry name" value="MFS"/>
</dbReference>
<dbReference type="GO" id="GO:0015293">
    <property type="term" value="F:symporter activity"/>
    <property type="evidence" value="ECO:0007669"/>
    <property type="project" value="UniProtKB-KW"/>
</dbReference>
<proteinExistence type="predicted"/>
<evidence type="ECO:0000256" key="7">
    <source>
        <dbReference type="ARBA" id="ARBA00023136"/>
    </source>
</evidence>
<evidence type="ECO:0000256" key="2">
    <source>
        <dbReference type="ARBA" id="ARBA00022448"/>
    </source>
</evidence>
<keyword evidence="11" id="KW-1185">Reference proteome</keyword>
<feature type="transmembrane region" description="Helical" evidence="8">
    <location>
        <begin position="350"/>
        <end position="372"/>
    </location>
</feature>
<evidence type="ECO:0000256" key="4">
    <source>
        <dbReference type="ARBA" id="ARBA00022692"/>
    </source>
</evidence>
<feature type="transmembrane region" description="Helical" evidence="8">
    <location>
        <begin position="106"/>
        <end position="130"/>
    </location>
</feature>
<dbReference type="EMBL" id="JAJKBJ010000036">
    <property type="protein sequence ID" value="MCL9685719.1"/>
    <property type="molecule type" value="Genomic_DNA"/>
</dbReference>
<dbReference type="PANTHER" id="PTHR43528">
    <property type="entry name" value="ALPHA-KETOGLUTARATE PERMEASE"/>
    <property type="match status" value="1"/>
</dbReference>
<dbReference type="RefSeq" id="WP_250424463.1">
    <property type="nucleotide sequence ID" value="NZ_JAJKBJ010000036.1"/>
</dbReference>
<evidence type="ECO:0000256" key="8">
    <source>
        <dbReference type="SAM" id="Phobius"/>
    </source>
</evidence>
<dbReference type="AlphaFoldDB" id="A0A9X2D382"/>
<dbReference type="Gene3D" id="1.20.1250.20">
    <property type="entry name" value="MFS general substrate transporter like domains"/>
    <property type="match status" value="2"/>
</dbReference>
<evidence type="ECO:0000313" key="10">
    <source>
        <dbReference type="EMBL" id="MCL9685719.1"/>
    </source>
</evidence>
<evidence type="ECO:0000256" key="1">
    <source>
        <dbReference type="ARBA" id="ARBA00004651"/>
    </source>
</evidence>
<feature type="transmembrane region" description="Helical" evidence="8">
    <location>
        <begin position="42"/>
        <end position="64"/>
    </location>
</feature>
<keyword evidence="6 8" id="KW-1133">Transmembrane helix</keyword>
<dbReference type="PROSITE" id="PS50850">
    <property type="entry name" value="MFS"/>
    <property type="match status" value="1"/>
</dbReference>
<comment type="caution">
    <text evidence="10">The sequence shown here is derived from an EMBL/GenBank/DDBJ whole genome shotgun (WGS) entry which is preliminary data.</text>
</comment>
<gene>
    <name evidence="10" type="ORF">LOX96_16580</name>
</gene>
<dbReference type="GO" id="GO:0005886">
    <property type="term" value="C:plasma membrane"/>
    <property type="evidence" value="ECO:0007669"/>
    <property type="project" value="UniProtKB-SubCell"/>
</dbReference>
<reference evidence="10" key="1">
    <citation type="submission" date="2021-11" db="EMBL/GenBank/DDBJ databases">
        <title>Legionella maioricencis sp. nov., a new species isolated from hot water samples in Mallorca.</title>
        <authorList>
            <person name="Crespi S."/>
            <person name="Drasar V."/>
            <person name="Salva-Serra F."/>
            <person name="Jaen-Luchoro D."/>
            <person name="Pineiro-Iglesias B."/>
            <person name="Aliaga F."/>
            <person name="Fernandez-Juarez V."/>
            <person name="Coll G."/>
            <person name="Moore E.R.B."/>
            <person name="Bennasar-Figueras A."/>
        </authorList>
    </citation>
    <scope>NUCLEOTIDE SEQUENCE</scope>
    <source>
        <strain evidence="10">HCPI-6</strain>
    </source>
</reference>
<keyword evidence="5" id="KW-0769">Symport</keyword>